<name>A0A6J6THZ5_9ZZZZ</name>
<dbReference type="EMBL" id="CAFBQP010000141">
    <property type="protein sequence ID" value="CAB5068407.1"/>
    <property type="molecule type" value="Genomic_DNA"/>
</dbReference>
<accession>A0A6J6THZ5</accession>
<dbReference type="PANTHER" id="PTHR23404">
    <property type="entry name" value="MOLYBDOPTERIN SYNTHASE RELATED"/>
    <property type="match status" value="1"/>
</dbReference>
<reference evidence="3" key="1">
    <citation type="submission" date="2020-05" db="EMBL/GenBank/DDBJ databases">
        <authorList>
            <person name="Chiriac C."/>
            <person name="Salcher M."/>
            <person name="Ghai R."/>
            <person name="Kavagutti S V."/>
        </authorList>
    </citation>
    <scope>NUCLEOTIDE SEQUENCE</scope>
</reference>
<sequence length="169" mass="18373">MTFVLTPADGDTWLALTVDELTVGTVYDWAVRPDCGAVVLFSGTVRDHADGREGVTSLSYEAYEEQCVHKFAEIAGEIRSRWPDTGRVAILHRLGTMTLNESTVLVVISSPHRPNAFEAARFGIDALKATAPIWKHEEWQGGSDWGTRAQVPQHVSGVSSAPDAKPLGN</sequence>
<evidence type="ECO:0000313" key="3">
    <source>
        <dbReference type="EMBL" id="CAB4747052.1"/>
    </source>
</evidence>
<gene>
    <name evidence="2" type="ORF">UFOPK2602_00321</name>
    <name evidence="3" type="ORF">UFOPK2806_00777</name>
    <name evidence="4" type="ORF">UFOPK3417_00919</name>
    <name evidence="5" type="ORF">UFOPK4306_02392</name>
</gene>
<dbReference type="EMBL" id="CAFBLR010000076">
    <property type="protein sequence ID" value="CAB4874386.1"/>
    <property type="molecule type" value="Genomic_DNA"/>
</dbReference>
<evidence type="ECO:0000256" key="1">
    <source>
        <dbReference type="SAM" id="MobiDB-lite"/>
    </source>
</evidence>
<dbReference type="Gene3D" id="3.90.1170.40">
    <property type="entry name" value="Molybdopterin biosynthesis MoaE subunit"/>
    <property type="match status" value="1"/>
</dbReference>
<evidence type="ECO:0000313" key="5">
    <source>
        <dbReference type="EMBL" id="CAB5068407.1"/>
    </source>
</evidence>
<feature type="region of interest" description="Disordered" evidence="1">
    <location>
        <begin position="141"/>
        <end position="169"/>
    </location>
</feature>
<dbReference type="EMBL" id="CAEZXX010000012">
    <property type="protein sequence ID" value="CAB4696417.1"/>
    <property type="molecule type" value="Genomic_DNA"/>
</dbReference>
<evidence type="ECO:0000313" key="2">
    <source>
        <dbReference type="EMBL" id="CAB4696417.1"/>
    </source>
</evidence>
<dbReference type="InterPro" id="IPR003448">
    <property type="entry name" value="Mopterin_biosynth_MoaE"/>
</dbReference>
<dbReference type="InterPro" id="IPR036563">
    <property type="entry name" value="MoaE_sf"/>
</dbReference>
<dbReference type="AlphaFoldDB" id="A0A6J6THZ5"/>
<dbReference type="Pfam" id="PF02391">
    <property type="entry name" value="MoaE"/>
    <property type="match status" value="1"/>
</dbReference>
<dbReference type="SUPFAM" id="SSF54690">
    <property type="entry name" value="Molybdopterin synthase subunit MoaE"/>
    <property type="match status" value="1"/>
</dbReference>
<dbReference type="CDD" id="cd00756">
    <property type="entry name" value="MoaE"/>
    <property type="match status" value="1"/>
</dbReference>
<organism evidence="3">
    <name type="scientific">freshwater metagenome</name>
    <dbReference type="NCBI Taxonomy" id="449393"/>
    <lineage>
        <taxon>unclassified sequences</taxon>
        <taxon>metagenomes</taxon>
        <taxon>ecological metagenomes</taxon>
    </lineage>
</organism>
<dbReference type="GO" id="GO:0006777">
    <property type="term" value="P:Mo-molybdopterin cofactor biosynthetic process"/>
    <property type="evidence" value="ECO:0007669"/>
    <property type="project" value="InterPro"/>
</dbReference>
<evidence type="ECO:0000313" key="4">
    <source>
        <dbReference type="EMBL" id="CAB4874386.1"/>
    </source>
</evidence>
<proteinExistence type="predicted"/>
<protein>
    <submittedName>
        <fullName evidence="3">Unannotated protein</fullName>
    </submittedName>
</protein>
<dbReference type="EMBL" id="CAEZYY010000007">
    <property type="protein sequence ID" value="CAB4747052.1"/>
    <property type="molecule type" value="Genomic_DNA"/>
</dbReference>